<dbReference type="AlphaFoldDB" id="J1HN30"/>
<dbReference type="PANTHER" id="PTHR32419">
    <property type="entry name" value="GLUTATHIONYL-HYDROQUINONE REDUCTASE"/>
    <property type="match status" value="1"/>
</dbReference>
<name>J1HN30_9ACTO</name>
<dbReference type="EMBL" id="AKFT01000036">
    <property type="protein sequence ID" value="EJF47003.1"/>
    <property type="molecule type" value="Genomic_DNA"/>
</dbReference>
<dbReference type="Proteomes" id="UP000002941">
    <property type="component" value="Unassembled WGS sequence"/>
</dbReference>
<dbReference type="RefSeq" id="WP_008730101.1">
    <property type="nucleotide sequence ID" value="NZ_AKFT01000036.1"/>
</dbReference>
<accession>J1HN30</accession>
<comment type="caution">
    <text evidence="1">The sequence shown here is derived from an EMBL/GenBank/DDBJ whole genome shotgun (WGS) entry which is preliminary data.</text>
</comment>
<organism evidence="1 2">
    <name type="scientific">Actinomyces massiliensis F0489</name>
    <dbReference type="NCBI Taxonomy" id="1125718"/>
    <lineage>
        <taxon>Bacteria</taxon>
        <taxon>Bacillati</taxon>
        <taxon>Actinomycetota</taxon>
        <taxon>Actinomycetes</taxon>
        <taxon>Actinomycetales</taxon>
        <taxon>Actinomycetaceae</taxon>
        <taxon>Actinomyces</taxon>
    </lineage>
</organism>
<evidence type="ECO:0000313" key="1">
    <source>
        <dbReference type="EMBL" id="EJF47003.1"/>
    </source>
</evidence>
<dbReference type="GO" id="GO:0005737">
    <property type="term" value="C:cytoplasm"/>
    <property type="evidence" value="ECO:0007669"/>
    <property type="project" value="TreeGrafter"/>
</dbReference>
<dbReference type="InterPro" id="IPR016639">
    <property type="entry name" value="GST_Omega/GSH"/>
</dbReference>
<keyword evidence="1" id="KW-0808">Transferase</keyword>
<dbReference type="OrthoDB" id="9769158at2"/>
<reference evidence="1 2" key="1">
    <citation type="submission" date="2012-05" db="EMBL/GenBank/DDBJ databases">
        <authorList>
            <person name="Harkins D.M."/>
            <person name="Madupu R."/>
            <person name="Durkin A.S."/>
            <person name="Torralba M."/>
            <person name="Methe B."/>
            <person name="Sutton G.G."/>
            <person name="Nelson K.E."/>
        </authorList>
    </citation>
    <scope>NUCLEOTIDE SEQUENCE [LARGE SCALE GENOMIC DNA]</scope>
    <source>
        <strain evidence="1 2">F0489</strain>
    </source>
</reference>
<dbReference type="Pfam" id="PF13410">
    <property type="entry name" value="GST_C_2"/>
    <property type="match status" value="1"/>
</dbReference>
<keyword evidence="2" id="KW-1185">Reference proteome</keyword>
<dbReference type="GO" id="GO:0004364">
    <property type="term" value="F:glutathione transferase activity"/>
    <property type="evidence" value="ECO:0007669"/>
    <property type="project" value="InterPro"/>
</dbReference>
<dbReference type="PATRIC" id="fig|1125718.3.peg.547"/>
<evidence type="ECO:0000313" key="2">
    <source>
        <dbReference type="Proteomes" id="UP000002941"/>
    </source>
</evidence>
<dbReference type="SUPFAM" id="SSF47616">
    <property type="entry name" value="GST C-terminal domain-like"/>
    <property type="match status" value="1"/>
</dbReference>
<dbReference type="eggNOG" id="COG0435">
    <property type="taxonomic scope" value="Bacteria"/>
</dbReference>
<gene>
    <name evidence="1" type="ORF">HMPREF1318_2200</name>
</gene>
<dbReference type="Gene3D" id="3.40.30.10">
    <property type="entry name" value="Glutaredoxin"/>
    <property type="match status" value="1"/>
</dbReference>
<dbReference type="PANTHER" id="PTHR32419:SF6">
    <property type="entry name" value="GLUTATHIONE S-TRANSFERASE OMEGA-LIKE 1-RELATED"/>
    <property type="match status" value="1"/>
</dbReference>
<sequence length="297" mass="33443">MNGRFDSSTTAFEPPEDYRLGIRGGPLLPSAVRARLSPAIARDIITGEPGQFALFYSDVAPTGQRFAIALALAGLAEQIPIISVQRGRLRATSDVAWWEPVDEADASRGMLASSTRLPALVGHAGVVSNDPYRTLAILRDELTDVPIDLYPPDLAPQQRAWTERIFFDLHAAVYRAGFVTDQHEYETEVTRVEHLLSDLDHQVQKSEYLLGNGPTDADVWLFTLLIRFDVVYAPSFRLHRYRVRDFPSLHDYVRRLYRSPIFRITTDFDAITRGYHLGIPILNRGIVPVGPDDLFLR</sequence>
<proteinExistence type="predicted"/>
<dbReference type="Gene3D" id="1.20.1050.10">
    <property type="match status" value="1"/>
</dbReference>
<protein>
    <submittedName>
        <fullName evidence="1">Glutathione S-transferase, C-terminal domain protein</fullName>
    </submittedName>
</protein>
<dbReference type="InterPro" id="IPR036282">
    <property type="entry name" value="Glutathione-S-Trfase_C_sf"/>
</dbReference>